<keyword evidence="1" id="KW-1133">Transmembrane helix</keyword>
<dbReference type="OrthoDB" id="5290078at2"/>
<accession>M4VSV3</accession>
<dbReference type="Pfam" id="PF10975">
    <property type="entry name" value="DUF2802"/>
    <property type="match status" value="1"/>
</dbReference>
<gene>
    <name evidence="2" type="ORF">A11Q_2073</name>
</gene>
<dbReference type="PATRIC" id="fig|1184267.3.peg.2098"/>
<keyword evidence="1" id="KW-0812">Transmembrane</keyword>
<protein>
    <recommendedName>
        <fullName evidence="4">DUF2802 domain-containing protein</fullName>
    </recommendedName>
</protein>
<sequence length="298" mass="33445">MNYWLLSLSLLNVLLIAYIAFNHLTQNKAKAEDQRLTKGLQLLQNKISILQDLSDKTDEQVRKWVHLIEQKSLSVQTQLNKSDEKVAQIENALSKALDVSKIFYEQVPHAEIAERQKTGKYVQAAKLANQGFTADQISQKIDLSKAEIEMISKMNREELQFAEESLPAWVDAAANTASGSSETRSQEINEFASQLQKMNQMVSSTAFDIAKPDMSSMNQIQQQFKNSLNVSAAGSMNSMTNSMSHVMANATTNALTDTLAHNSTQIPQTFLEEQKPALETRTESGKIVRPFEFRKITK</sequence>
<dbReference type="eggNOG" id="ENOG503196V">
    <property type="taxonomic scope" value="Bacteria"/>
</dbReference>
<evidence type="ECO:0000313" key="3">
    <source>
        <dbReference type="Proteomes" id="UP000012040"/>
    </source>
</evidence>
<feature type="transmembrane region" description="Helical" evidence="1">
    <location>
        <begin position="6"/>
        <end position="25"/>
    </location>
</feature>
<dbReference type="KEGG" id="bex:A11Q_2073"/>
<dbReference type="EMBL" id="CP003537">
    <property type="protein sequence ID" value="AGH96289.1"/>
    <property type="molecule type" value="Genomic_DNA"/>
</dbReference>
<organism evidence="2 3">
    <name type="scientific">Pseudobdellovibrio exovorus JSS</name>
    <dbReference type="NCBI Taxonomy" id="1184267"/>
    <lineage>
        <taxon>Bacteria</taxon>
        <taxon>Pseudomonadati</taxon>
        <taxon>Bdellovibrionota</taxon>
        <taxon>Bdellovibrionia</taxon>
        <taxon>Bdellovibrionales</taxon>
        <taxon>Pseudobdellovibrionaceae</taxon>
        <taxon>Pseudobdellovibrio</taxon>
    </lineage>
</organism>
<dbReference type="RefSeq" id="WP_015470779.1">
    <property type="nucleotide sequence ID" value="NC_020813.1"/>
</dbReference>
<dbReference type="AlphaFoldDB" id="M4VSV3"/>
<reference evidence="2 3" key="1">
    <citation type="journal article" date="2013" name="ISME J.">
        <title>By their genes ye shall know them: genomic signatures of predatory bacteria.</title>
        <authorList>
            <person name="Pasternak Z."/>
            <person name="Pietrokovski S."/>
            <person name="Rotem O."/>
            <person name="Gophna U."/>
            <person name="Lurie-Weinberger M.N."/>
            <person name="Jurkevitch E."/>
        </authorList>
    </citation>
    <scope>NUCLEOTIDE SEQUENCE [LARGE SCALE GENOMIC DNA]</scope>
    <source>
        <strain evidence="2 3">JSS</strain>
    </source>
</reference>
<dbReference type="Proteomes" id="UP000012040">
    <property type="component" value="Chromosome"/>
</dbReference>
<keyword evidence="1" id="KW-0472">Membrane</keyword>
<dbReference type="InterPro" id="IPR021244">
    <property type="entry name" value="DUF2802"/>
</dbReference>
<evidence type="ECO:0000313" key="2">
    <source>
        <dbReference type="EMBL" id="AGH96289.1"/>
    </source>
</evidence>
<keyword evidence="3" id="KW-1185">Reference proteome</keyword>
<evidence type="ECO:0000256" key="1">
    <source>
        <dbReference type="SAM" id="Phobius"/>
    </source>
</evidence>
<dbReference type="HOGENOM" id="CLU_917213_0_0_7"/>
<proteinExistence type="predicted"/>
<name>M4VSV3_9BACT</name>
<evidence type="ECO:0008006" key="4">
    <source>
        <dbReference type="Google" id="ProtNLM"/>
    </source>
</evidence>